<sequence length="140" mass="13994">MEVGIGKAQAVQHLGDAGLGRVAADLAVAGMQMADGLAVTLGFRFNQFAFDTAQLGIAVEHEVDGGIRQGRGFLGDAGDVPAGRDIDIAGFGVQFVGEQREQAGLAAAVGADDADFPAGVDLDGGIDNQRAAGAGEGNLA</sequence>
<comment type="caution">
    <text evidence="1">The sequence shown here is derived from an EMBL/GenBank/DDBJ whole genome shotgun (WGS) entry which is preliminary data.</text>
</comment>
<organism evidence="1">
    <name type="scientific">bioreactor metagenome</name>
    <dbReference type="NCBI Taxonomy" id="1076179"/>
    <lineage>
        <taxon>unclassified sequences</taxon>
        <taxon>metagenomes</taxon>
        <taxon>ecological metagenomes</taxon>
    </lineage>
</organism>
<name>A0A645FTL7_9ZZZZ</name>
<dbReference type="EMBL" id="VSSQ01065019">
    <property type="protein sequence ID" value="MPN17817.1"/>
    <property type="molecule type" value="Genomic_DNA"/>
</dbReference>
<gene>
    <name evidence="1" type="ORF">SDC9_165172</name>
</gene>
<protein>
    <submittedName>
        <fullName evidence="1">Uncharacterized protein</fullName>
    </submittedName>
</protein>
<proteinExistence type="predicted"/>
<evidence type="ECO:0000313" key="1">
    <source>
        <dbReference type="EMBL" id="MPN17817.1"/>
    </source>
</evidence>
<reference evidence="1" key="1">
    <citation type="submission" date="2019-08" db="EMBL/GenBank/DDBJ databases">
        <authorList>
            <person name="Kucharzyk K."/>
            <person name="Murdoch R.W."/>
            <person name="Higgins S."/>
            <person name="Loffler F."/>
        </authorList>
    </citation>
    <scope>NUCLEOTIDE SEQUENCE</scope>
</reference>
<accession>A0A645FTL7</accession>
<dbReference type="AlphaFoldDB" id="A0A645FTL7"/>